<dbReference type="EMBL" id="CENE01000012">
    <property type="protein sequence ID" value="CEQ41151.1"/>
    <property type="molecule type" value="Genomic_DNA"/>
</dbReference>
<dbReference type="Proteomes" id="UP000243876">
    <property type="component" value="Unassembled WGS sequence"/>
</dbReference>
<proteinExistence type="predicted"/>
<evidence type="ECO:0000313" key="2">
    <source>
        <dbReference type="Proteomes" id="UP000243876"/>
    </source>
</evidence>
<dbReference type="OrthoDB" id="2526690at2759"/>
<organism evidence="1 2">
    <name type="scientific">Sporidiobolus salmonicolor</name>
    <name type="common">Yeast-like fungus</name>
    <name type="synonym">Sporobolomyces salmonicolor</name>
    <dbReference type="NCBI Taxonomy" id="5005"/>
    <lineage>
        <taxon>Eukaryota</taxon>
        <taxon>Fungi</taxon>
        <taxon>Dikarya</taxon>
        <taxon>Basidiomycota</taxon>
        <taxon>Pucciniomycotina</taxon>
        <taxon>Microbotryomycetes</taxon>
        <taxon>Sporidiobolales</taxon>
        <taxon>Sporidiobolaceae</taxon>
        <taxon>Sporobolomyces</taxon>
    </lineage>
</organism>
<name>A0A0D6EMQ6_SPOSA</name>
<keyword evidence="2" id="KW-1185">Reference proteome</keyword>
<protein>
    <submittedName>
        <fullName evidence="1">SPOSA6832_02842-mRNA-1:cds</fullName>
    </submittedName>
</protein>
<sequence>MSAHLPPLLVLPSELLIHILDLTLPAVHTCRTSPERSATLRALALVHPVLRGFAQGRLFRDCILYSDQAVEKLARLTCAPKGRGHELGNTIVSLRVFGSLRTGDGGKALARLVKQLAKLEVLHLEDLDGLELRAFVLHPPHDDAFSGFSLPSLRNLTLRDISLPPPSALATLEPSDAFKIHAVDAVRGVGSLSADETHLAFFVDAAQRRFSPDRPVLARLEHLQIVKFSSLSYLLGLLPTGSSALPLRTLHLIPPSSFLPVSTSRDKADAHFESLVAPFRSFPHGRIHPVLKWLDELVLDEKYLVWLEHGEERVEEVMYLCEKNEIEVRFEQTPVGMEIGRRRRANTGETRSSMSNVLTGGSRVRRYTSADV</sequence>
<dbReference type="AlphaFoldDB" id="A0A0D6EMQ6"/>
<reference evidence="2" key="1">
    <citation type="submission" date="2015-02" db="EMBL/GenBank/DDBJ databases">
        <authorList>
            <person name="Gon?alves P."/>
        </authorList>
    </citation>
    <scope>NUCLEOTIDE SEQUENCE [LARGE SCALE GENOMIC DNA]</scope>
</reference>
<evidence type="ECO:0000313" key="1">
    <source>
        <dbReference type="EMBL" id="CEQ41151.1"/>
    </source>
</evidence>
<gene>
    <name evidence="1" type="primary">SPOSA6832_02842</name>
</gene>
<accession>A0A0D6EMQ6</accession>